<gene>
    <name evidence="2" type="ordered locus">SPD_0610</name>
</gene>
<dbReference type="eggNOG" id="ENOG502ZUUU">
    <property type="taxonomic scope" value="Bacteria"/>
</dbReference>
<feature type="signal peptide" evidence="1">
    <location>
        <begin position="1"/>
        <end position="26"/>
    </location>
</feature>
<organism evidence="2 3">
    <name type="scientific">Streptococcus pneumoniae serotype 2 (strain D39 / NCTC 7466)</name>
    <dbReference type="NCBI Taxonomy" id="373153"/>
    <lineage>
        <taxon>Bacteria</taxon>
        <taxon>Bacillati</taxon>
        <taxon>Bacillota</taxon>
        <taxon>Bacilli</taxon>
        <taxon>Lactobacillales</taxon>
        <taxon>Streptococcaceae</taxon>
        <taxon>Streptococcus</taxon>
    </lineage>
</organism>
<evidence type="ECO:0000313" key="2">
    <source>
        <dbReference type="EMBL" id="ABJ54360.1"/>
    </source>
</evidence>
<proteinExistence type="predicted"/>
<name>A0A0H2ZP19_STRP2</name>
<dbReference type="BioCyc" id="SPNE373153:G1G6V-673-MONOMER"/>
<accession>A0A0H2ZP19</accession>
<evidence type="ECO:0000256" key="1">
    <source>
        <dbReference type="SAM" id="SignalP"/>
    </source>
</evidence>
<dbReference type="Proteomes" id="UP000001452">
    <property type="component" value="Chromosome"/>
</dbReference>
<dbReference type="PaxDb" id="373153-SPD_0610"/>
<reference evidence="2 3" key="1">
    <citation type="journal article" date="2007" name="J. Bacteriol.">
        <title>Genome sequence of Avery's virulent serotype 2 strain D39 of Streptococcus pneumoniae and comparison with that of unencapsulated laboratory strain R6.</title>
        <authorList>
            <person name="Lanie J.A."/>
            <person name="Ng W.L."/>
            <person name="Kazmierczak K.M."/>
            <person name="Andrzejewski T.M."/>
            <person name="Davidsen T.M."/>
            <person name="Wayne K.J."/>
            <person name="Tettelin H."/>
            <person name="Glass J.I."/>
            <person name="Winkler M.E."/>
        </authorList>
    </citation>
    <scope>NUCLEOTIDE SEQUENCE [LARGE SCALE GENOMIC DNA]</scope>
    <source>
        <strain evidence="3">D39 / NCTC 7466</strain>
    </source>
</reference>
<keyword evidence="3" id="KW-1185">Reference proteome</keyword>
<dbReference type="HOGENOM" id="CLU_157128_0_0_9"/>
<feature type="chain" id="PRO_5002603600" evidence="1">
    <location>
        <begin position="27"/>
        <end position="134"/>
    </location>
</feature>
<protein>
    <submittedName>
        <fullName evidence="2">Uncharacterized protein</fullName>
    </submittedName>
</protein>
<dbReference type="RefSeq" id="WP_000829085.1">
    <property type="nucleotide sequence ID" value="NC_008533.2"/>
</dbReference>
<dbReference type="KEGG" id="spd:SPD_0610"/>
<dbReference type="EMBL" id="CP000410">
    <property type="protein sequence ID" value="ABJ54360.1"/>
    <property type="molecule type" value="Genomic_DNA"/>
</dbReference>
<keyword evidence="1" id="KW-0732">Signal</keyword>
<sequence length="134" mass="14440">MKRRKIYSLFCVVTIASSLFLPTVLARQIGDYDLTLPRWGSDTTSELEKENASAGINNNDSTGGGKTLNTSIRSAYSGSDITPVYSLGSGSRIVMYYNGGGDNYIGSGTRLAMAPQFGNHVRIHTSGSWSPDSY</sequence>
<evidence type="ECO:0000313" key="3">
    <source>
        <dbReference type="Proteomes" id="UP000001452"/>
    </source>
</evidence>
<dbReference type="AlphaFoldDB" id="A0A0H2ZP19"/>